<dbReference type="EMBL" id="UOFM01000106">
    <property type="protein sequence ID" value="VAW74743.1"/>
    <property type="molecule type" value="Genomic_DNA"/>
</dbReference>
<dbReference type="InterPro" id="IPR019201">
    <property type="entry name" value="DUF2065"/>
</dbReference>
<keyword evidence="1" id="KW-0472">Membrane</keyword>
<feature type="transmembrane region" description="Helical" evidence="1">
    <location>
        <begin position="59"/>
        <end position="77"/>
    </location>
</feature>
<keyword evidence="1" id="KW-0812">Transmembrane</keyword>
<evidence type="ECO:0008006" key="3">
    <source>
        <dbReference type="Google" id="ProtNLM"/>
    </source>
</evidence>
<name>A0A3B0YF16_9ZZZZ</name>
<proteinExistence type="predicted"/>
<reference evidence="2" key="1">
    <citation type="submission" date="2018-06" db="EMBL/GenBank/DDBJ databases">
        <authorList>
            <person name="Zhirakovskaya E."/>
        </authorList>
    </citation>
    <scope>NUCLEOTIDE SEQUENCE</scope>
</reference>
<keyword evidence="1" id="KW-1133">Transmembrane helix</keyword>
<protein>
    <recommendedName>
        <fullName evidence="3">Inner membrane protein YjeT (Clustered with HflC)</fullName>
    </recommendedName>
</protein>
<accession>A0A3B0YF16</accession>
<sequence>MQSPDDVMSSGFFLERAMWSDLWAALALLMVIEGIAPFVSPGSVRRMMATLAQRDDRSLRMAGLVSMLAGLALLYWVR</sequence>
<dbReference type="PANTHER" id="PTHR38602:SF1">
    <property type="entry name" value="INNER MEMBRANE PROTEIN"/>
    <property type="match status" value="1"/>
</dbReference>
<dbReference type="PANTHER" id="PTHR38602">
    <property type="entry name" value="INNER MEMBRANE PROTEIN-RELATED"/>
    <property type="match status" value="1"/>
</dbReference>
<evidence type="ECO:0000256" key="1">
    <source>
        <dbReference type="SAM" id="Phobius"/>
    </source>
</evidence>
<dbReference type="AlphaFoldDB" id="A0A3B0YF16"/>
<feature type="transmembrane region" description="Helical" evidence="1">
    <location>
        <begin position="22"/>
        <end position="39"/>
    </location>
</feature>
<evidence type="ECO:0000313" key="2">
    <source>
        <dbReference type="EMBL" id="VAW74743.1"/>
    </source>
</evidence>
<dbReference type="Pfam" id="PF09838">
    <property type="entry name" value="DUF2065"/>
    <property type="match status" value="1"/>
</dbReference>
<gene>
    <name evidence="2" type="ORF">MNBD_GAMMA14-776</name>
</gene>
<organism evidence="2">
    <name type="scientific">hydrothermal vent metagenome</name>
    <dbReference type="NCBI Taxonomy" id="652676"/>
    <lineage>
        <taxon>unclassified sequences</taxon>
        <taxon>metagenomes</taxon>
        <taxon>ecological metagenomes</taxon>
    </lineage>
</organism>